<dbReference type="WBParaSite" id="ALUE_0000512501-mRNA-1">
    <property type="protein sequence ID" value="ALUE_0000512501-mRNA-1"/>
    <property type="gene ID" value="ALUE_0000512501"/>
</dbReference>
<reference evidence="2" key="1">
    <citation type="submission" date="2017-02" db="UniProtKB">
        <authorList>
            <consortium name="WormBaseParasite"/>
        </authorList>
    </citation>
    <scope>IDENTIFICATION</scope>
</reference>
<dbReference type="AlphaFoldDB" id="A0A0M3HRW6"/>
<evidence type="ECO:0000313" key="2">
    <source>
        <dbReference type="WBParaSite" id="ALUE_0000512501-mRNA-1"/>
    </source>
</evidence>
<keyword evidence="1" id="KW-1185">Reference proteome</keyword>
<sequence>MTPNCIFNFRTVFRCFQFPQLLQRVRPAEVYFTAQFSVLTLEKQSSFHLDKKLLRRNRVHVSTENIDSISMSQFRELHKRELESASFYVHYAQFSNYLYKTLLRTFYNGFFICRAFWMRATCVFLS</sequence>
<protein>
    <submittedName>
        <fullName evidence="2">Uncharacterized protein</fullName>
    </submittedName>
</protein>
<organism evidence="1 2">
    <name type="scientific">Ascaris lumbricoides</name>
    <name type="common">Giant roundworm</name>
    <dbReference type="NCBI Taxonomy" id="6252"/>
    <lineage>
        <taxon>Eukaryota</taxon>
        <taxon>Metazoa</taxon>
        <taxon>Ecdysozoa</taxon>
        <taxon>Nematoda</taxon>
        <taxon>Chromadorea</taxon>
        <taxon>Rhabditida</taxon>
        <taxon>Spirurina</taxon>
        <taxon>Ascaridomorpha</taxon>
        <taxon>Ascaridoidea</taxon>
        <taxon>Ascarididae</taxon>
        <taxon>Ascaris</taxon>
    </lineage>
</organism>
<name>A0A0M3HRW6_ASCLU</name>
<proteinExistence type="predicted"/>
<accession>A0A0M3HRW6</accession>
<dbReference type="Proteomes" id="UP000036681">
    <property type="component" value="Unplaced"/>
</dbReference>
<evidence type="ECO:0000313" key="1">
    <source>
        <dbReference type="Proteomes" id="UP000036681"/>
    </source>
</evidence>